<dbReference type="InterPro" id="IPR005805">
    <property type="entry name" value="Rieske_Fe-S_prot_C"/>
</dbReference>
<evidence type="ECO:0000256" key="1">
    <source>
        <dbReference type="ARBA" id="ARBA00002494"/>
    </source>
</evidence>
<dbReference type="PRINTS" id="PR00162">
    <property type="entry name" value="RIESKE"/>
</dbReference>
<proteinExistence type="predicted"/>
<dbReference type="InterPro" id="IPR036922">
    <property type="entry name" value="Rieske_2Fe-2S_sf"/>
</dbReference>
<evidence type="ECO:0000313" key="12">
    <source>
        <dbReference type="EMBL" id="SED95662.1"/>
    </source>
</evidence>
<keyword evidence="3" id="KW-0001">2Fe-2S</keyword>
<keyword evidence="13" id="KW-1185">Reference proteome</keyword>
<dbReference type="SUPFAM" id="SSF50022">
    <property type="entry name" value="ISP domain"/>
    <property type="match status" value="1"/>
</dbReference>
<reference evidence="13" key="1">
    <citation type="submission" date="2016-10" db="EMBL/GenBank/DDBJ databases">
        <authorList>
            <person name="Varghese N."/>
            <person name="Submissions S."/>
        </authorList>
    </citation>
    <scope>NUCLEOTIDE SEQUENCE [LARGE SCALE GENOMIC DNA]</scope>
    <source>
        <strain evidence="13">DSM 21368</strain>
    </source>
</reference>
<evidence type="ECO:0000256" key="2">
    <source>
        <dbReference type="ARBA" id="ARBA00015816"/>
    </source>
</evidence>
<dbReference type="PROSITE" id="PS51318">
    <property type="entry name" value="TAT"/>
    <property type="match status" value="1"/>
</dbReference>
<dbReference type="Proteomes" id="UP000199220">
    <property type="component" value="Unassembled WGS sequence"/>
</dbReference>
<keyword evidence="12" id="KW-0560">Oxidoreductase</keyword>
<evidence type="ECO:0000256" key="4">
    <source>
        <dbReference type="ARBA" id="ARBA00022723"/>
    </source>
</evidence>
<feature type="chain" id="PRO_5039078839" description="Cytochrome bc1 complex Rieske iron-sulfur subunit" evidence="10">
    <location>
        <begin position="26"/>
        <end position="136"/>
    </location>
</feature>
<evidence type="ECO:0000256" key="5">
    <source>
        <dbReference type="ARBA" id="ARBA00023004"/>
    </source>
</evidence>
<evidence type="ECO:0000256" key="3">
    <source>
        <dbReference type="ARBA" id="ARBA00022714"/>
    </source>
</evidence>
<dbReference type="GO" id="GO:0046872">
    <property type="term" value="F:metal ion binding"/>
    <property type="evidence" value="ECO:0007669"/>
    <property type="project" value="UniProtKB-KW"/>
</dbReference>
<evidence type="ECO:0000256" key="6">
    <source>
        <dbReference type="ARBA" id="ARBA00023014"/>
    </source>
</evidence>
<keyword evidence="6" id="KW-0411">Iron-sulfur</keyword>
<dbReference type="AlphaFoldDB" id="A0A1H5EX17"/>
<dbReference type="PANTHER" id="PTHR10134">
    <property type="entry name" value="CYTOCHROME B-C1 COMPLEX SUBUNIT RIESKE, MITOCHONDRIAL"/>
    <property type="match status" value="1"/>
</dbReference>
<protein>
    <recommendedName>
        <fullName evidence="2">Cytochrome bc1 complex Rieske iron-sulfur subunit</fullName>
    </recommendedName>
    <alternativeName>
        <fullName evidence="8">Cytochrome bc1 reductase complex subunit QcrA</fullName>
    </alternativeName>
</protein>
<dbReference type="GO" id="GO:0004497">
    <property type="term" value="F:monooxygenase activity"/>
    <property type="evidence" value="ECO:0007669"/>
    <property type="project" value="UniProtKB-ARBA"/>
</dbReference>
<dbReference type="Pfam" id="PF00355">
    <property type="entry name" value="Rieske"/>
    <property type="match status" value="1"/>
</dbReference>
<keyword evidence="5" id="KW-0408">Iron</keyword>
<dbReference type="PROSITE" id="PS51296">
    <property type="entry name" value="RIESKE"/>
    <property type="match status" value="1"/>
</dbReference>
<dbReference type="GO" id="GO:0016020">
    <property type="term" value="C:membrane"/>
    <property type="evidence" value="ECO:0007669"/>
    <property type="project" value="InterPro"/>
</dbReference>
<dbReference type="OrthoDB" id="25106at2"/>
<dbReference type="InterPro" id="IPR017941">
    <property type="entry name" value="Rieske_2Fe-2S"/>
</dbReference>
<evidence type="ECO:0000256" key="7">
    <source>
        <dbReference type="ARBA" id="ARBA00023157"/>
    </source>
</evidence>
<keyword evidence="12" id="KW-0223">Dioxygenase</keyword>
<keyword evidence="7" id="KW-1015">Disulfide bond</keyword>
<organism evidence="12 13">
    <name type="scientific">Ruania alba</name>
    <dbReference type="NCBI Taxonomy" id="648782"/>
    <lineage>
        <taxon>Bacteria</taxon>
        <taxon>Bacillati</taxon>
        <taxon>Actinomycetota</taxon>
        <taxon>Actinomycetes</taxon>
        <taxon>Micrococcales</taxon>
        <taxon>Ruaniaceae</taxon>
        <taxon>Ruania</taxon>
    </lineage>
</organism>
<feature type="signal peptide" evidence="10">
    <location>
        <begin position="1"/>
        <end position="25"/>
    </location>
</feature>
<dbReference type="PROSITE" id="PS51257">
    <property type="entry name" value="PROKAR_LIPOPROTEIN"/>
    <property type="match status" value="1"/>
</dbReference>
<dbReference type="CDD" id="cd03467">
    <property type="entry name" value="Rieske"/>
    <property type="match status" value="1"/>
</dbReference>
<dbReference type="GO" id="GO:0016705">
    <property type="term" value="F:oxidoreductase activity, acting on paired donors, with incorporation or reduction of molecular oxygen"/>
    <property type="evidence" value="ECO:0007669"/>
    <property type="project" value="UniProtKB-ARBA"/>
</dbReference>
<comment type="cofactor">
    <cofactor evidence="9">
        <name>[2Fe-2S] cluster</name>
        <dbReference type="ChEBI" id="CHEBI:190135"/>
    </cofactor>
</comment>
<dbReference type="Gene3D" id="2.102.10.10">
    <property type="entry name" value="Rieske [2Fe-2S] iron-sulphur domain"/>
    <property type="match status" value="1"/>
</dbReference>
<evidence type="ECO:0000313" key="13">
    <source>
        <dbReference type="Proteomes" id="UP000199220"/>
    </source>
</evidence>
<keyword evidence="10" id="KW-0732">Signal</keyword>
<comment type="function">
    <text evidence="1">Iron-sulfur subunit of the cytochrome bc1 complex, an essential component of the respiratory electron transport chain required for ATP synthesis. The bc1 complex catalyzes the oxidation of menaquinol and the reduction of cytochrome c in the respiratory chain. The bc1 complex operates through a Q-cycle mechanism that couples electron transfer to generation of the proton gradient that drives ATP synthesis.</text>
</comment>
<name>A0A1H5EX17_9MICO</name>
<accession>A0A1H5EX17</accession>
<dbReference type="GO" id="GO:0051213">
    <property type="term" value="F:dioxygenase activity"/>
    <property type="evidence" value="ECO:0007669"/>
    <property type="project" value="UniProtKB-KW"/>
</dbReference>
<evidence type="ECO:0000256" key="8">
    <source>
        <dbReference type="ARBA" id="ARBA00029586"/>
    </source>
</evidence>
<evidence type="ECO:0000256" key="10">
    <source>
        <dbReference type="SAM" id="SignalP"/>
    </source>
</evidence>
<evidence type="ECO:0000259" key="11">
    <source>
        <dbReference type="PROSITE" id="PS51296"/>
    </source>
</evidence>
<evidence type="ECO:0000256" key="9">
    <source>
        <dbReference type="ARBA" id="ARBA00034078"/>
    </source>
</evidence>
<feature type="domain" description="Rieske" evidence="11">
    <location>
        <begin position="46"/>
        <end position="135"/>
    </location>
</feature>
<gene>
    <name evidence="12" type="ORF">SAMN04488554_1156</name>
</gene>
<sequence length="136" mass="14005">MCSCPNRRQVLLATGGGAAAALTLAACSQPAPEPDELGAGVVLMPLDDVGVGEAKAVTTEDGVEIMVVRSGEQDVHAFSAICTHQGCSIRPEEGELYCPCHGSRFDQSTGEPTDGPAEEPLPEVAVAIEDDNVVTV</sequence>
<dbReference type="EMBL" id="FNTX01000001">
    <property type="protein sequence ID" value="SED95662.1"/>
    <property type="molecule type" value="Genomic_DNA"/>
</dbReference>
<dbReference type="STRING" id="648782.SAMN04488554_1156"/>
<keyword evidence="4" id="KW-0479">Metal-binding</keyword>
<dbReference type="InterPro" id="IPR014349">
    <property type="entry name" value="Rieske_Fe-S_prot"/>
</dbReference>
<dbReference type="InterPro" id="IPR006311">
    <property type="entry name" value="TAT_signal"/>
</dbReference>
<dbReference type="GO" id="GO:0051537">
    <property type="term" value="F:2 iron, 2 sulfur cluster binding"/>
    <property type="evidence" value="ECO:0007669"/>
    <property type="project" value="UniProtKB-KW"/>
</dbReference>